<accession>A0ABQ6ZMH5</accession>
<evidence type="ECO:0000313" key="3">
    <source>
        <dbReference type="Proteomes" id="UP000781710"/>
    </source>
</evidence>
<comment type="caution">
    <text evidence="2">The sequence shown here is derived from an EMBL/GenBank/DDBJ whole genome shotgun (WGS) entry which is preliminary data.</text>
</comment>
<dbReference type="Proteomes" id="UP000781710">
    <property type="component" value="Unassembled WGS sequence"/>
</dbReference>
<evidence type="ECO:0000256" key="1">
    <source>
        <dbReference type="SAM" id="SignalP"/>
    </source>
</evidence>
<feature type="chain" id="PRO_5046771045" evidence="1">
    <location>
        <begin position="32"/>
        <end position="130"/>
    </location>
</feature>
<feature type="signal peptide" evidence="1">
    <location>
        <begin position="1"/>
        <end position="31"/>
    </location>
</feature>
<gene>
    <name evidence="2" type="ORF">CSC78_01670</name>
</gene>
<proteinExistence type="predicted"/>
<name>A0ABQ6ZMH5_9GAMM</name>
<reference evidence="2 3" key="1">
    <citation type="submission" date="2017-10" db="EMBL/GenBank/DDBJ databases">
        <title>Whole genome sequencing of members of genus Pseudoxanthomonas.</title>
        <authorList>
            <person name="Kumar S."/>
            <person name="Bansal K."/>
            <person name="Kaur A."/>
            <person name="Patil P."/>
            <person name="Sharma S."/>
            <person name="Patil P.B."/>
        </authorList>
    </citation>
    <scope>NUCLEOTIDE SEQUENCE [LARGE SCALE GENOMIC DNA]</scope>
    <source>
        <strain evidence="2 3">DSM 17109</strain>
    </source>
</reference>
<dbReference type="EMBL" id="PDWW01000001">
    <property type="protein sequence ID" value="KAF1727548.1"/>
    <property type="molecule type" value="Genomic_DNA"/>
</dbReference>
<evidence type="ECO:0000313" key="2">
    <source>
        <dbReference type="EMBL" id="KAF1727548.1"/>
    </source>
</evidence>
<keyword evidence="3" id="KW-1185">Reference proteome</keyword>
<keyword evidence="1" id="KW-0732">Signal</keyword>
<sequence length="130" mass="14196">MWWSDGMSSRQRALLASAALLALVVGRPAWAQNTADAASSPGASLYAVNAAALATAMTYCTRVHGPLRVGSRGETCFREARNLLARYGLKERAARIDGNCIDRTQFNTCITPEIGRLVMELNAHFDERRP</sequence>
<organism evidence="2 3">
    <name type="scientific">Pseudoxanthomonas japonensis</name>
    <dbReference type="NCBI Taxonomy" id="69284"/>
    <lineage>
        <taxon>Bacteria</taxon>
        <taxon>Pseudomonadati</taxon>
        <taxon>Pseudomonadota</taxon>
        <taxon>Gammaproteobacteria</taxon>
        <taxon>Lysobacterales</taxon>
        <taxon>Lysobacteraceae</taxon>
        <taxon>Pseudoxanthomonas</taxon>
    </lineage>
</organism>
<protein>
    <submittedName>
        <fullName evidence="2">Uncharacterized protein</fullName>
    </submittedName>
</protein>